<keyword evidence="4" id="KW-1185">Reference proteome</keyword>
<dbReference type="InterPro" id="IPR001424">
    <property type="entry name" value="SOD_Cu_Zn_dom"/>
</dbReference>
<dbReference type="EMBL" id="OV696687">
    <property type="protein sequence ID" value="CAH1253106.1"/>
    <property type="molecule type" value="Genomic_DNA"/>
</dbReference>
<evidence type="ECO:0000313" key="3">
    <source>
        <dbReference type="EMBL" id="CAH1253106.1"/>
    </source>
</evidence>
<dbReference type="CDD" id="cd00305">
    <property type="entry name" value="Cu-Zn_Superoxide_Dismutase"/>
    <property type="match status" value="1"/>
</dbReference>
<dbReference type="GO" id="GO:0006801">
    <property type="term" value="P:superoxide metabolic process"/>
    <property type="evidence" value="ECO:0007669"/>
    <property type="project" value="InterPro"/>
</dbReference>
<dbReference type="PANTHER" id="PTHR10003">
    <property type="entry name" value="SUPEROXIDE DISMUTASE CU-ZN -RELATED"/>
    <property type="match status" value="1"/>
</dbReference>
<reference evidence="3" key="1">
    <citation type="submission" date="2022-01" db="EMBL/GenBank/DDBJ databases">
        <authorList>
            <person name="Braso-Vives M."/>
        </authorList>
    </citation>
    <scope>NUCLEOTIDE SEQUENCE</scope>
</reference>
<dbReference type="InterPro" id="IPR024134">
    <property type="entry name" value="SOD_Cu/Zn_/chaperone"/>
</dbReference>
<sequence>MGAHYNPFGKNHGGPTDSDRHAGDLGNIMAGADGKAIVHVTSNLLSLSGPQSIIGRGVVVHADEDDLGKGDNEFSLTTGNAGERLAQGSSLIGIPVIKVLMTKFGKKPVRSASFWMMLSDVSDLLKLQTGKSYDTVLHGVFRPAQRIVGAVSFGAISAALEIGGYESGGCDQPESVGRAVRWNVMILPMLSIVASLGVLWQYPVTEEIRQKTKDALEQIR</sequence>
<dbReference type="Proteomes" id="UP000838412">
    <property type="component" value="Chromosome 2"/>
</dbReference>
<evidence type="ECO:0000256" key="1">
    <source>
        <dbReference type="SAM" id="MobiDB-lite"/>
    </source>
</evidence>
<feature type="domain" description="Superoxide dismutase copper/zinc binding" evidence="2">
    <location>
        <begin position="2"/>
        <end position="88"/>
    </location>
</feature>
<dbReference type="OrthoDB" id="2015551at2759"/>
<feature type="region of interest" description="Disordered" evidence="1">
    <location>
        <begin position="1"/>
        <end position="25"/>
    </location>
</feature>
<dbReference type="Pfam" id="PF13347">
    <property type="entry name" value="MFS_2"/>
    <property type="match status" value="1"/>
</dbReference>
<evidence type="ECO:0000259" key="2">
    <source>
        <dbReference type="Pfam" id="PF00080"/>
    </source>
</evidence>
<name>A0A8J9ZGN7_BRALA</name>
<dbReference type="SUPFAM" id="SSF49329">
    <property type="entry name" value="Cu,Zn superoxide dismutase-like"/>
    <property type="match status" value="1"/>
</dbReference>
<dbReference type="Gene3D" id="2.60.40.200">
    <property type="entry name" value="Superoxide dismutase, copper/zinc binding domain"/>
    <property type="match status" value="1"/>
</dbReference>
<evidence type="ECO:0000313" key="4">
    <source>
        <dbReference type="Proteomes" id="UP000838412"/>
    </source>
</evidence>
<dbReference type="Pfam" id="PF00080">
    <property type="entry name" value="Sod_Cu"/>
    <property type="match status" value="1"/>
</dbReference>
<organism evidence="3 4">
    <name type="scientific">Branchiostoma lanceolatum</name>
    <name type="common">Common lancelet</name>
    <name type="synonym">Amphioxus lanceolatum</name>
    <dbReference type="NCBI Taxonomy" id="7740"/>
    <lineage>
        <taxon>Eukaryota</taxon>
        <taxon>Metazoa</taxon>
        <taxon>Chordata</taxon>
        <taxon>Cephalochordata</taxon>
        <taxon>Leptocardii</taxon>
        <taxon>Amphioxiformes</taxon>
        <taxon>Branchiostomatidae</taxon>
        <taxon>Branchiostoma</taxon>
    </lineage>
</organism>
<dbReference type="AlphaFoldDB" id="A0A8J9ZGN7"/>
<proteinExistence type="predicted"/>
<dbReference type="PRINTS" id="PR00068">
    <property type="entry name" value="CUZNDISMTASE"/>
</dbReference>
<gene>
    <name evidence="3" type="primary">SOD1</name>
    <name evidence="3" type="ORF">BLAG_LOCUS12996</name>
</gene>
<dbReference type="GO" id="GO:0005507">
    <property type="term" value="F:copper ion binding"/>
    <property type="evidence" value="ECO:0007669"/>
    <property type="project" value="InterPro"/>
</dbReference>
<accession>A0A8J9ZGN7</accession>
<protein>
    <submittedName>
        <fullName evidence="3">SOD1 protein</fullName>
    </submittedName>
</protein>
<dbReference type="InterPro" id="IPR036423">
    <property type="entry name" value="SOD-like_Cu/Zn_dom_sf"/>
</dbReference>